<dbReference type="RefSeq" id="WP_085356963.1">
    <property type="nucleotide sequence ID" value="NZ_CP091509.1"/>
</dbReference>
<dbReference type="SUPFAM" id="SSF49493">
    <property type="entry name" value="HSP40/DnaJ peptide-binding domain"/>
    <property type="match status" value="2"/>
</dbReference>
<evidence type="ECO:0000313" key="14">
    <source>
        <dbReference type="Proteomes" id="UP000193346"/>
    </source>
</evidence>
<dbReference type="Gene3D" id="2.10.230.10">
    <property type="entry name" value="Heat shock protein DnaJ, cysteine-rich domain"/>
    <property type="match status" value="1"/>
</dbReference>
<dbReference type="PROSITE" id="PS00636">
    <property type="entry name" value="DNAJ_1"/>
    <property type="match status" value="1"/>
</dbReference>
<evidence type="ECO:0000259" key="12">
    <source>
        <dbReference type="PROSITE" id="PS51188"/>
    </source>
</evidence>
<reference evidence="13 14" key="1">
    <citation type="submission" date="2017-01" db="EMBL/GenBank/DDBJ databases">
        <authorList>
            <person name="Wolfgang W.J."/>
            <person name="Cole J."/>
            <person name="Wroblewski D."/>
            <person name="Mcginnis J."/>
            <person name="Musser K.A."/>
        </authorList>
    </citation>
    <scope>NUCLEOTIDE SEQUENCE [LARGE SCALE GENOMIC DNA]</scope>
    <source>
        <strain evidence="13 14">93087</strain>
    </source>
</reference>
<sequence>MSSKDFYETLGVARSASDDEIKKAYRKLAMKYHPDRNPGNAEAEEKFKEIQKAYDILSDKQKRSAYDQYGHAGVDPNMGGGGFGGGFGGFGGAQGFDFGDIFSQMFGGAAGGRQPNYQGADLQYAVEITLEEAAKGIKKRITIPTYEECDVCHGSGAKPGTSATTCSTCHGTGTIHVRQAIFQMQQTCPTCHGTGKEIKDPCLKCRGEGRVKTTKTVEVNIPAGIDDGQRIRLSGEGEPGMHGAPSGDLYVVVHVKEHKTFERNGLDLHCEMPISFAIAALGGEVEVPTLDGKVKLSIPKETQTGRRMRVKGKGIKSLRSSAVGDLYCHVVVETPVNLTDRQKELLEEFEKISTGMERSQTPRQKSFFDKVRDIFD</sequence>
<feature type="zinc finger region" description="CR-type" evidence="10">
    <location>
        <begin position="136"/>
        <end position="214"/>
    </location>
</feature>
<dbReference type="InterPro" id="IPR012724">
    <property type="entry name" value="DnaJ"/>
</dbReference>
<feature type="domain" description="CR-type" evidence="12">
    <location>
        <begin position="136"/>
        <end position="214"/>
    </location>
</feature>
<dbReference type="PANTHER" id="PTHR43096">
    <property type="entry name" value="DNAJ HOMOLOG 1, MITOCHONDRIAL-RELATED"/>
    <property type="match status" value="1"/>
</dbReference>
<accession>A0ABX3WLB0</accession>
<name>A0ABX3WLB0_9NEIS</name>
<feature type="binding site" evidence="9">
    <location>
        <position position="149"/>
    </location>
    <ligand>
        <name>Zn(2+)</name>
        <dbReference type="ChEBI" id="CHEBI:29105"/>
        <label>1</label>
    </ligand>
</feature>
<feature type="repeat" description="CXXCXGXG motif" evidence="9">
    <location>
        <begin position="166"/>
        <end position="173"/>
    </location>
</feature>
<dbReference type="HAMAP" id="MF_01152">
    <property type="entry name" value="DnaJ"/>
    <property type="match status" value="1"/>
</dbReference>
<dbReference type="Pfam" id="PF00684">
    <property type="entry name" value="DnaJ_CXXCXGXG"/>
    <property type="match status" value="1"/>
</dbReference>
<keyword evidence="14" id="KW-1185">Reference proteome</keyword>
<feature type="binding site" evidence="9">
    <location>
        <position position="202"/>
    </location>
    <ligand>
        <name>Zn(2+)</name>
        <dbReference type="ChEBI" id="CHEBI:29105"/>
        <label>1</label>
    </ligand>
</feature>
<evidence type="ECO:0000259" key="11">
    <source>
        <dbReference type="PROSITE" id="PS50076"/>
    </source>
</evidence>
<evidence type="ECO:0000256" key="5">
    <source>
        <dbReference type="ARBA" id="ARBA00022771"/>
    </source>
</evidence>
<comment type="function">
    <text evidence="9">Participates actively in the response to hyperosmotic and heat shock by preventing the aggregation of stress-denatured proteins and by disaggregating proteins, also in an autonomous, DnaK-independent fashion. Unfolded proteins bind initially to DnaJ; upon interaction with the DnaJ-bound protein, DnaK hydrolyzes its bound ATP, resulting in the formation of a stable complex. GrpE releases ADP from DnaK; ATP binding to DnaK triggers the release of the substrate protein, thus completing the reaction cycle. Several rounds of ATP-dependent interactions between DnaJ, DnaK and GrpE are required for fully efficient folding. Also involved, together with DnaK and GrpE, in the DNA replication of plasmids through activation of initiation proteins.</text>
</comment>
<dbReference type="InterPro" id="IPR001623">
    <property type="entry name" value="DnaJ_domain"/>
</dbReference>
<feature type="binding site" evidence="9">
    <location>
        <position position="188"/>
    </location>
    <ligand>
        <name>Zn(2+)</name>
        <dbReference type="ChEBI" id="CHEBI:29105"/>
        <label>2</label>
    </ligand>
</feature>
<feature type="binding site" evidence="9">
    <location>
        <position position="152"/>
    </location>
    <ligand>
        <name>Zn(2+)</name>
        <dbReference type="ChEBI" id="CHEBI:29105"/>
        <label>1</label>
    </ligand>
</feature>
<dbReference type="InterPro" id="IPR018253">
    <property type="entry name" value="DnaJ_domain_CS"/>
</dbReference>
<evidence type="ECO:0000256" key="6">
    <source>
        <dbReference type="ARBA" id="ARBA00022833"/>
    </source>
</evidence>
<keyword evidence="1 9" id="KW-0963">Cytoplasm</keyword>
<feature type="binding site" evidence="9">
    <location>
        <position position="205"/>
    </location>
    <ligand>
        <name>Zn(2+)</name>
        <dbReference type="ChEBI" id="CHEBI:29105"/>
        <label>1</label>
    </ligand>
</feature>
<dbReference type="SUPFAM" id="SSF57938">
    <property type="entry name" value="DnaJ/Hsp40 cysteine-rich domain"/>
    <property type="match status" value="1"/>
</dbReference>
<keyword evidence="3 9" id="KW-0479">Metal-binding</keyword>
<evidence type="ECO:0000313" key="13">
    <source>
        <dbReference type="EMBL" id="OSI32997.1"/>
    </source>
</evidence>
<dbReference type="NCBIfam" id="TIGR02349">
    <property type="entry name" value="DnaJ_bact"/>
    <property type="match status" value="1"/>
</dbReference>
<protein>
    <recommendedName>
        <fullName evidence="9">Chaperone protein DnaJ</fullName>
    </recommendedName>
</protein>
<dbReference type="SUPFAM" id="SSF46565">
    <property type="entry name" value="Chaperone J-domain"/>
    <property type="match status" value="1"/>
</dbReference>
<keyword evidence="8 9" id="KW-0143">Chaperone</keyword>
<comment type="subunit">
    <text evidence="9">Homodimer.</text>
</comment>
<comment type="similarity">
    <text evidence="9">Belongs to the DnaJ family.</text>
</comment>
<dbReference type="InterPro" id="IPR001305">
    <property type="entry name" value="HSP_DnaJ_Cys-rich_dom"/>
</dbReference>
<comment type="subcellular location">
    <subcellularLocation>
        <location evidence="9">Cytoplasm</location>
    </subcellularLocation>
</comment>
<evidence type="ECO:0000256" key="7">
    <source>
        <dbReference type="ARBA" id="ARBA00023016"/>
    </source>
</evidence>
<dbReference type="PANTHER" id="PTHR43096:SF48">
    <property type="entry name" value="CHAPERONE PROTEIN DNAJ"/>
    <property type="match status" value="1"/>
</dbReference>
<comment type="caution">
    <text evidence="13">The sequence shown here is derived from an EMBL/GenBank/DDBJ whole genome shotgun (WGS) entry which is preliminary data.</text>
</comment>
<evidence type="ECO:0000256" key="1">
    <source>
        <dbReference type="ARBA" id="ARBA00022490"/>
    </source>
</evidence>
<dbReference type="EMBL" id="MTAC01000024">
    <property type="protein sequence ID" value="OSI32997.1"/>
    <property type="molecule type" value="Genomic_DNA"/>
</dbReference>
<dbReference type="Pfam" id="PF00226">
    <property type="entry name" value="DnaJ"/>
    <property type="match status" value="1"/>
</dbReference>
<dbReference type="Gene3D" id="1.10.287.110">
    <property type="entry name" value="DnaJ domain"/>
    <property type="match status" value="1"/>
</dbReference>
<dbReference type="InterPro" id="IPR002939">
    <property type="entry name" value="DnaJ_C"/>
</dbReference>
<dbReference type="InterPro" id="IPR036410">
    <property type="entry name" value="HSP_DnaJ_Cys-rich_dom_sf"/>
</dbReference>
<feature type="repeat" description="CXXCXGXG motif" evidence="9">
    <location>
        <begin position="188"/>
        <end position="195"/>
    </location>
</feature>
<dbReference type="PRINTS" id="PR00625">
    <property type="entry name" value="JDOMAIN"/>
</dbReference>
<evidence type="ECO:0000256" key="2">
    <source>
        <dbReference type="ARBA" id="ARBA00022705"/>
    </source>
</evidence>
<dbReference type="InterPro" id="IPR036869">
    <property type="entry name" value="J_dom_sf"/>
</dbReference>
<keyword evidence="5 9" id="KW-0863">Zinc-finger</keyword>
<evidence type="ECO:0000256" key="10">
    <source>
        <dbReference type="PROSITE-ProRule" id="PRU00546"/>
    </source>
</evidence>
<dbReference type="PROSITE" id="PS50076">
    <property type="entry name" value="DNAJ_2"/>
    <property type="match status" value="1"/>
</dbReference>
<gene>
    <name evidence="9" type="primary">dnaJ</name>
    <name evidence="13" type="ORF">BV913_09280</name>
</gene>
<keyword evidence="7 9" id="KW-0346">Stress response</keyword>
<comment type="cofactor">
    <cofactor evidence="9">
        <name>Zn(2+)</name>
        <dbReference type="ChEBI" id="CHEBI:29105"/>
    </cofactor>
    <text evidence="9">Binds 2 Zn(2+) ions per monomer.</text>
</comment>
<feature type="repeat" description="CXXCXGXG motif" evidence="9">
    <location>
        <begin position="149"/>
        <end position="156"/>
    </location>
</feature>
<dbReference type="Proteomes" id="UP000193346">
    <property type="component" value="Unassembled WGS sequence"/>
</dbReference>
<dbReference type="NCBIfam" id="NF008035">
    <property type="entry name" value="PRK10767.1"/>
    <property type="match status" value="1"/>
</dbReference>
<evidence type="ECO:0000256" key="4">
    <source>
        <dbReference type="ARBA" id="ARBA00022737"/>
    </source>
</evidence>
<organism evidence="13 14">
    <name type="scientific">Neisseria dumasiana</name>
    <dbReference type="NCBI Taxonomy" id="1931275"/>
    <lineage>
        <taxon>Bacteria</taxon>
        <taxon>Pseudomonadati</taxon>
        <taxon>Pseudomonadota</taxon>
        <taxon>Betaproteobacteria</taxon>
        <taxon>Neisseriales</taxon>
        <taxon>Neisseriaceae</taxon>
        <taxon>Neisseria</taxon>
    </lineage>
</organism>
<feature type="domain" description="J" evidence="11">
    <location>
        <begin position="5"/>
        <end position="70"/>
    </location>
</feature>
<evidence type="ECO:0000256" key="8">
    <source>
        <dbReference type="ARBA" id="ARBA00023186"/>
    </source>
</evidence>
<dbReference type="PROSITE" id="PS51188">
    <property type="entry name" value="ZF_CR"/>
    <property type="match status" value="1"/>
</dbReference>
<dbReference type="CDD" id="cd10719">
    <property type="entry name" value="DnaJ_zf"/>
    <property type="match status" value="1"/>
</dbReference>
<proteinExistence type="inferred from homology"/>
<dbReference type="SMART" id="SM00271">
    <property type="entry name" value="DnaJ"/>
    <property type="match status" value="1"/>
</dbReference>
<dbReference type="Gene3D" id="2.60.260.20">
    <property type="entry name" value="Urease metallochaperone UreE, N-terminal domain"/>
    <property type="match status" value="2"/>
</dbReference>
<keyword evidence="2 9" id="KW-0235">DNA replication</keyword>
<feature type="binding site" evidence="9">
    <location>
        <position position="191"/>
    </location>
    <ligand>
        <name>Zn(2+)</name>
        <dbReference type="ChEBI" id="CHEBI:29105"/>
        <label>2</label>
    </ligand>
</feature>
<keyword evidence="4 9" id="KW-0677">Repeat</keyword>
<dbReference type="CDD" id="cd10747">
    <property type="entry name" value="DnaJ_C"/>
    <property type="match status" value="1"/>
</dbReference>
<dbReference type="Pfam" id="PF01556">
    <property type="entry name" value="DnaJ_C"/>
    <property type="match status" value="1"/>
</dbReference>
<feature type="repeat" description="CXXCXGXG motif" evidence="9">
    <location>
        <begin position="202"/>
        <end position="209"/>
    </location>
</feature>
<comment type="domain">
    <text evidence="9">The J domain is necessary and sufficient to stimulate DnaK ATPase activity. Zinc center 1 plays an important role in the autonomous, DnaK-independent chaperone activity of DnaJ. Zinc center 2 is essential for interaction with DnaK and for DnaJ activity.</text>
</comment>
<dbReference type="CDD" id="cd06257">
    <property type="entry name" value="DnaJ"/>
    <property type="match status" value="1"/>
</dbReference>
<dbReference type="InterPro" id="IPR008971">
    <property type="entry name" value="HSP40/DnaJ_pept-bd"/>
</dbReference>
<feature type="binding site" evidence="9">
    <location>
        <position position="166"/>
    </location>
    <ligand>
        <name>Zn(2+)</name>
        <dbReference type="ChEBI" id="CHEBI:29105"/>
        <label>2</label>
    </ligand>
</feature>
<keyword evidence="6 9" id="KW-0862">Zinc</keyword>
<feature type="binding site" evidence="9">
    <location>
        <position position="169"/>
    </location>
    <ligand>
        <name>Zn(2+)</name>
        <dbReference type="ChEBI" id="CHEBI:29105"/>
        <label>2</label>
    </ligand>
</feature>
<evidence type="ECO:0000256" key="3">
    <source>
        <dbReference type="ARBA" id="ARBA00022723"/>
    </source>
</evidence>
<evidence type="ECO:0000256" key="9">
    <source>
        <dbReference type="HAMAP-Rule" id="MF_01152"/>
    </source>
</evidence>